<accession>A0A1S7S9H8</accession>
<feature type="region of interest" description="Disordered" evidence="1">
    <location>
        <begin position="1"/>
        <end position="55"/>
    </location>
</feature>
<gene>
    <name evidence="2" type="ORF">AGR3A_pa70013</name>
</gene>
<sequence length="55" mass="5895">MEDAGKPSAWPDLPTPYPRNDGTGPHDQQTSERPFAHLGYSSEPLLSSGGSLERG</sequence>
<keyword evidence="3" id="KW-1185">Reference proteome</keyword>
<evidence type="ECO:0000313" key="2">
    <source>
        <dbReference type="EMBL" id="CUX65061.1"/>
    </source>
</evidence>
<proteinExistence type="predicted"/>
<dbReference type="AlphaFoldDB" id="A0A1S7S9H8"/>
<dbReference type="Proteomes" id="UP000191988">
    <property type="component" value="Unassembled WGS sequence"/>
</dbReference>
<reference evidence="3" key="1">
    <citation type="submission" date="2016-01" db="EMBL/GenBank/DDBJ databases">
        <authorList>
            <person name="Regsiter A."/>
            <person name="william w."/>
        </authorList>
    </citation>
    <scope>NUCLEOTIDE SEQUENCE [LARGE SCALE GENOMIC DNA]</scope>
    <source>
        <strain evidence="3">CFBP 6623</strain>
    </source>
</reference>
<dbReference type="STRING" id="1183432.AGR3A_pa70013"/>
<protein>
    <submittedName>
        <fullName evidence="2">Uncharacterized protein</fullName>
    </submittedName>
</protein>
<dbReference type="EMBL" id="FBWK01000071">
    <property type="protein sequence ID" value="CUX65061.1"/>
    <property type="molecule type" value="Genomic_DNA"/>
</dbReference>
<feature type="compositionally biased region" description="Low complexity" evidence="1">
    <location>
        <begin position="38"/>
        <end position="55"/>
    </location>
</feature>
<organism evidence="2 3">
    <name type="scientific">Agrobacterium tomkonis CFBP 6623</name>
    <dbReference type="NCBI Taxonomy" id="1183432"/>
    <lineage>
        <taxon>Bacteria</taxon>
        <taxon>Pseudomonadati</taxon>
        <taxon>Pseudomonadota</taxon>
        <taxon>Alphaproteobacteria</taxon>
        <taxon>Hyphomicrobiales</taxon>
        <taxon>Rhizobiaceae</taxon>
        <taxon>Rhizobium/Agrobacterium group</taxon>
        <taxon>Agrobacterium</taxon>
        <taxon>Agrobacterium tumefaciens complex</taxon>
    </lineage>
</organism>
<evidence type="ECO:0000313" key="3">
    <source>
        <dbReference type="Proteomes" id="UP000191988"/>
    </source>
</evidence>
<name>A0A1S7S9H8_9HYPH</name>
<evidence type="ECO:0000256" key="1">
    <source>
        <dbReference type="SAM" id="MobiDB-lite"/>
    </source>
</evidence>